<accession>A0ABP0I7V6</accession>
<keyword evidence="2" id="KW-1185">Reference proteome</keyword>
<sequence>MTGDPLVGDGGFLELGEHELPELDQLKHAGRMQEFLLADSSFYKMKQIPRFSVCCTPLSADTNGEQMVQLLGRILKGVGEIVTTIAGYDPMSDKLSCMFLNPYHLVLDATEKDPSKMKIPWSLRGLMVANLLGSLVQSAVMCPDVSAVQKLENVMTFHVCIDIGQLMAWTKETACKVRKGTLYWHPETILHMKQLCGFLMIQLTSVDTSSCWLPHKSTECIIEEWFGMLRGKYASSPMSCRDYLRSSLQKQKWFLDKTQRSMSKPVERPEIPHQNARVSEAAFRECARRALSSACTLMSLISKRNKADIEDMFLSWADENASQMEKQALSSAEE</sequence>
<organism evidence="1 2">
    <name type="scientific">Durusdinium trenchii</name>
    <dbReference type="NCBI Taxonomy" id="1381693"/>
    <lineage>
        <taxon>Eukaryota</taxon>
        <taxon>Sar</taxon>
        <taxon>Alveolata</taxon>
        <taxon>Dinophyceae</taxon>
        <taxon>Suessiales</taxon>
        <taxon>Symbiodiniaceae</taxon>
        <taxon>Durusdinium</taxon>
    </lineage>
</organism>
<proteinExistence type="predicted"/>
<dbReference type="EMBL" id="CAXAMN010002167">
    <property type="protein sequence ID" value="CAK8998087.1"/>
    <property type="molecule type" value="Genomic_DNA"/>
</dbReference>
<dbReference type="Proteomes" id="UP001642484">
    <property type="component" value="Unassembled WGS sequence"/>
</dbReference>
<gene>
    <name evidence="1" type="ORF">CCMP2556_LOCUS5111</name>
</gene>
<reference evidence="1 2" key="1">
    <citation type="submission" date="2024-02" db="EMBL/GenBank/DDBJ databases">
        <authorList>
            <person name="Chen Y."/>
            <person name="Shah S."/>
            <person name="Dougan E. K."/>
            <person name="Thang M."/>
            <person name="Chan C."/>
        </authorList>
    </citation>
    <scope>NUCLEOTIDE SEQUENCE [LARGE SCALE GENOMIC DNA]</scope>
</reference>
<name>A0ABP0I7V6_9DINO</name>
<evidence type="ECO:0000313" key="1">
    <source>
        <dbReference type="EMBL" id="CAK8998087.1"/>
    </source>
</evidence>
<evidence type="ECO:0000313" key="2">
    <source>
        <dbReference type="Proteomes" id="UP001642484"/>
    </source>
</evidence>
<feature type="non-terminal residue" evidence="1">
    <location>
        <position position="334"/>
    </location>
</feature>
<comment type="caution">
    <text evidence="1">The sequence shown here is derived from an EMBL/GenBank/DDBJ whole genome shotgun (WGS) entry which is preliminary data.</text>
</comment>
<protein>
    <submittedName>
        <fullName evidence="1">Uncharacterized protein</fullName>
    </submittedName>
</protein>